<dbReference type="AlphaFoldDB" id="A0A0R3T8N7"/>
<gene>
    <name evidence="2" type="ORF">HNAJ_LOCUS3424</name>
</gene>
<organism evidence="4">
    <name type="scientific">Rodentolepis nana</name>
    <name type="common">Dwarf tapeworm</name>
    <name type="synonym">Hymenolepis nana</name>
    <dbReference type="NCBI Taxonomy" id="102285"/>
    <lineage>
        <taxon>Eukaryota</taxon>
        <taxon>Metazoa</taxon>
        <taxon>Spiralia</taxon>
        <taxon>Lophotrochozoa</taxon>
        <taxon>Platyhelminthes</taxon>
        <taxon>Cestoda</taxon>
        <taxon>Eucestoda</taxon>
        <taxon>Cyclophyllidea</taxon>
        <taxon>Hymenolepididae</taxon>
        <taxon>Rodentolepis</taxon>
    </lineage>
</organism>
<dbReference type="WBParaSite" id="HNAJ_0000342501-mRNA-1">
    <property type="protein sequence ID" value="HNAJ_0000342501-mRNA-1"/>
    <property type="gene ID" value="HNAJ_0000342501"/>
</dbReference>
<feature type="region of interest" description="Disordered" evidence="1">
    <location>
        <begin position="40"/>
        <end position="62"/>
    </location>
</feature>
<reference evidence="4" key="1">
    <citation type="submission" date="2017-02" db="UniProtKB">
        <authorList>
            <consortium name="WormBaseParasite"/>
        </authorList>
    </citation>
    <scope>IDENTIFICATION</scope>
</reference>
<reference evidence="2 3" key="2">
    <citation type="submission" date="2018-11" db="EMBL/GenBank/DDBJ databases">
        <authorList>
            <consortium name="Pathogen Informatics"/>
        </authorList>
    </citation>
    <scope>NUCLEOTIDE SEQUENCE [LARGE SCALE GENOMIC DNA]</scope>
</reference>
<protein>
    <submittedName>
        <fullName evidence="4">Cmyb_C domain-containing protein</fullName>
    </submittedName>
</protein>
<sequence>MKSISHKHQRFLPLPELVSLFGNKSKCHLELFLSSSSRQLDSSRSVPHNIQNVSSDDLPDFNSIKPDSMDTIALRGTFENMLSQLDNTLAENSNSFHTLSSSRLRSAPSMAKPVSIPERNPTPPPFLPPPTALSHRPTSVPLFNHSYELSHHFTKSSCLPGVGASVSCAVTSAPPLCEILIKPELQKQAPISGFQRHTNDLLIITEAEERALRGRLNALRNEMERDVESEGSTHSSDVSRRDFERTNGGTASVNSSASVTLAQVEDSLSSIIKFCTTTTSSDSGEQALSKSTVVYEDSLKVVSKFTA</sequence>
<proteinExistence type="predicted"/>
<accession>A0A0R3T8N7</accession>
<evidence type="ECO:0000313" key="4">
    <source>
        <dbReference type="WBParaSite" id="HNAJ_0000342501-mRNA-1"/>
    </source>
</evidence>
<keyword evidence="3" id="KW-1185">Reference proteome</keyword>
<feature type="region of interest" description="Disordered" evidence="1">
    <location>
        <begin position="223"/>
        <end position="256"/>
    </location>
</feature>
<dbReference type="EMBL" id="UZAE01002002">
    <property type="protein sequence ID" value="VDN99283.1"/>
    <property type="molecule type" value="Genomic_DNA"/>
</dbReference>
<feature type="compositionally biased region" description="Polar residues" evidence="1">
    <location>
        <begin position="46"/>
        <end position="55"/>
    </location>
</feature>
<evidence type="ECO:0000313" key="3">
    <source>
        <dbReference type="Proteomes" id="UP000278807"/>
    </source>
</evidence>
<dbReference type="Proteomes" id="UP000278807">
    <property type="component" value="Unassembled WGS sequence"/>
</dbReference>
<feature type="compositionally biased region" description="Polar residues" evidence="1">
    <location>
        <begin position="247"/>
        <end position="256"/>
    </location>
</feature>
<feature type="compositionally biased region" description="Pro residues" evidence="1">
    <location>
        <begin position="120"/>
        <end position="131"/>
    </location>
</feature>
<name>A0A0R3T8N7_RODNA</name>
<feature type="region of interest" description="Disordered" evidence="1">
    <location>
        <begin position="99"/>
        <end position="133"/>
    </location>
</feature>
<evidence type="ECO:0000256" key="1">
    <source>
        <dbReference type="SAM" id="MobiDB-lite"/>
    </source>
</evidence>
<evidence type="ECO:0000313" key="2">
    <source>
        <dbReference type="EMBL" id="VDN99283.1"/>
    </source>
</evidence>